<dbReference type="Gene3D" id="1.20.1500.10">
    <property type="entry name" value="YheA/YmcA-like"/>
    <property type="match status" value="1"/>
</dbReference>
<dbReference type="KEGG" id="drm:Dred_1888"/>
<accession>A4J5Q7</accession>
<evidence type="ECO:0000313" key="2">
    <source>
        <dbReference type="Proteomes" id="UP000001556"/>
    </source>
</evidence>
<dbReference type="InterPro" id="IPR010368">
    <property type="entry name" value="Com_YlbF"/>
</dbReference>
<evidence type="ECO:0008006" key="3">
    <source>
        <dbReference type="Google" id="ProtNLM"/>
    </source>
</evidence>
<dbReference type="Proteomes" id="UP000001556">
    <property type="component" value="Chromosome"/>
</dbReference>
<reference evidence="1 2" key="1">
    <citation type="submission" date="2007-03" db="EMBL/GenBank/DDBJ databases">
        <title>Complete sequence of Desulfotomaculum reducens MI-1.</title>
        <authorList>
            <consortium name="US DOE Joint Genome Institute"/>
            <person name="Copeland A."/>
            <person name="Lucas S."/>
            <person name="Lapidus A."/>
            <person name="Barry K."/>
            <person name="Detter J.C."/>
            <person name="Glavina del Rio T."/>
            <person name="Hammon N."/>
            <person name="Israni S."/>
            <person name="Dalin E."/>
            <person name="Tice H."/>
            <person name="Pitluck S."/>
            <person name="Sims D."/>
            <person name="Brettin T."/>
            <person name="Bruce D."/>
            <person name="Han C."/>
            <person name="Tapia R."/>
            <person name="Schmutz J."/>
            <person name="Larimer F."/>
            <person name="Land M."/>
            <person name="Hauser L."/>
            <person name="Kyrpides N."/>
            <person name="Kim E."/>
            <person name="Tebo B.M."/>
            <person name="Richardson P."/>
        </authorList>
    </citation>
    <scope>NUCLEOTIDE SEQUENCE [LARGE SCALE GENOMIC DNA]</scope>
    <source>
        <strain evidence="1 2">MI-1</strain>
    </source>
</reference>
<dbReference type="InterPro" id="IPR023378">
    <property type="entry name" value="YheA/YmcA-like_dom_sf"/>
</dbReference>
<dbReference type="HOGENOM" id="CLU_140243_1_1_9"/>
<dbReference type="SUPFAM" id="SSF158622">
    <property type="entry name" value="YheA/YmcA-like"/>
    <property type="match status" value="1"/>
</dbReference>
<name>A4J5Q7_DESRM</name>
<dbReference type="Pfam" id="PF06133">
    <property type="entry name" value="Com_YlbF"/>
    <property type="match status" value="1"/>
</dbReference>
<sequence>MVPSINSLISLGEVKNMSNVVLERALELGKLIAQSEEYKTMRAKEAAMMADVDALALIEKFQQLQQSHQMYRMQGKELTDEQLNDAHAMEDQMMGNNLIREFAEIQEKFQKFLNQVNDQISEGIEGPKEPQGCSSCGTFS</sequence>
<gene>
    <name evidence="1" type="ordered locus">Dred_1888</name>
</gene>
<evidence type="ECO:0000313" key="1">
    <source>
        <dbReference type="EMBL" id="ABO50410.1"/>
    </source>
</evidence>
<dbReference type="eggNOG" id="COG3679">
    <property type="taxonomic scope" value="Bacteria"/>
</dbReference>
<keyword evidence="2" id="KW-1185">Reference proteome</keyword>
<dbReference type="EMBL" id="CP000612">
    <property type="protein sequence ID" value="ABO50410.1"/>
    <property type="molecule type" value="Genomic_DNA"/>
</dbReference>
<proteinExistence type="predicted"/>
<protein>
    <recommendedName>
        <fullName evidence="3">YlbF family regulator</fullName>
    </recommendedName>
</protein>
<dbReference type="AlphaFoldDB" id="A4J5Q7"/>
<dbReference type="STRING" id="349161.Dred_1888"/>
<organism evidence="1 2">
    <name type="scientific">Desulforamulus reducens (strain ATCC BAA-1160 / DSM 100696 / MI-1)</name>
    <name type="common">Desulfotomaculum reducens</name>
    <dbReference type="NCBI Taxonomy" id="349161"/>
    <lineage>
        <taxon>Bacteria</taxon>
        <taxon>Bacillati</taxon>
        <taxon>Bacillota</taxon>
        <taxon>Clostridia</taxon>
        <taxon>Eubacteriales</taxon>
        <taxon>Peptococcaceae</taxon>
        <taxon>Desulforamulus</taxon>
    </lineage>
</organism>